<feature type="glycosylation site" description="N-linked (GlcNAc...) asparagine" evidence="14">
    <location>
        <position position="76"/>
    </location>
</feature>
<dbReference type="PANTHER" id="PTHR10514">
    <property type="entry name" value="ANGIOTENSIN-CONVERTING ENZYME"/>
    <property type="match status" value="1"/>
</dbReference>
<evidence type="ECO:0000256" key="5">
    <source>
        <dbReference type="ARBA" id="ARBA00022729"/>
    </source>
</evidence>
<dbReference type="Pfam" id="PF01401">
    <property type="entry name" value="Peptidase_M2"/>
    <property type="match status" value="1"/>
</dbReference>
<keyword evidence="25" id="KW-1185">Reference proteome</keyword>
<evidence type="ECO:0000256" key="8">
    <source>
        <dbReference type="ARBA" id="ARBA00023049"/>
    </source>
</evidence>
<keyword evidence="8 22" id="KW-0482">Metalloprotease</keyword>
<dbReference type="EMBL" id="MTYJ01000004">
    <property type="protein sequence ID" value="OQV24979.1"/>
    <property type="molecule type" value="Genomic_DNA"/>
</dbReference>
<feature type="binding site" evidence="17">
    <location>
        <position position="401"/>
    </location>
    <ligand>
        <name>Zn(2+)</name>
        <dbReference type="ChEBI" id="CHEBI:29105"/>
        <label>1</label>
        <note>catalytic</note>
    </ligand>
</feature>
<keyword evidence="10 14" id="KW-0325">Glycoprotein</keyword>
<accession>A0A1W0XBU9</accession>
<evidence type="ECO:0000256" key="3">
    <source>
        <dbReference type="ARBA" id="ARBA00022670"/>
    </source>
</evidence>
<gene>
    <name evidence="24" type="ORF">BV898_01188</name>
</gene>
<feature type="binding site" evidence="17">
    <location>
        <position position="429"/>
    </location>
    <ligand>
        <name>Zn(2+)</name>
        <dbReference type="ChEBI" id="CHEBI:29105"/>
        <label>1</label>
        <note>catalytic</note>
    </ligand>
</feature>
<dbReference type="Gene3D" id="1.10.1370.30">
    <property type="match status" value="2"/>
</dbReference>
<evidence type="ECO:0000256" key="20">
    <source>
        <dbReference type="PIRSR" id="PIRSR601548-8"/>
    </source>
</evidence>
<evidence type="ECO:0000256" key="10">
    <source>
        <dbReference type="ARBA" id="ARBA00023180"/>
    </source>
</evidence>
<dbReference type="FunFam" id="1.10.1370.30:FF:000004">
    <property type="entry name" value="Angiotensin-converting enzyme"/>
    <property type="match status" value="1"/>
</dbReference>
<protein>
    <recommendedName>
        <fullName evidence="12 22">Angiotensin-converting enzyme</fullName>
        <ecNumber evidence="22">3.4.-.-</ecNumber>
    </recommendedName>
</protein>
<evidence type="ECO:0000256" key="14">
    <source>
        <dbReference type="PIRSR" id="PIRSR601548-10"/>
    </source>
</evidence>
<evidence type="ECO:0000256" key="18">
    <source>
        <dbReference type="PIRSR" id="PIRSR601548-4"/>
    </source>
</evidence>
<comment type="caution">
    <text evidence="21">Lacks conserved residue(s) required for the propagation of feature annotation.</text>
</comment>
<keyword evidence="2 22" id="KW-0121">Carboxypeptidase</keyword>
<evidence type="ECO:0000313" key="24">
    <source>
        <dbReference type="EMBL" id="OQV24979.1"/>
    </source>
</evidence>
<comment type="similarity">
    <text evidence="1 21 22">Belongs to the peptidase M2 family.</text>
</comment>
<dbReference type="EC" id="3.4.-.-" evidence="22"/>
<evidence type="ECO:0000313" key="25">
    <source>
        <dbReference type="Proteomes" id="UP000192578"/>
    </source>
</evidence>
<feature type="signal peptide" evidence="23">
    <location>
        <begin position="1"/>
        <end position="20"/>
    </location>
</feature>
<comment type="caution">
    <text evidence="24">The sequence shown here is derived from an EMBL/GenBank/DDBJ whole genome shotgun (WGS) entry which is preliminary data.</text>
</comment>
<keyword evidence="6 22" id="KW-0378">Hydrolase</keyword>
<feature type="binding site" evidence="16">
    <location>
        <position position="236"/>
    </location>
    <ligand>
        <name>chloride</name>
        <dbReference type="ChEBI" id="CHEBI:17996"/>
        <label>1</label>
    </ligand>
</feature>
<evidence type="ECO:0000256" key="6">
    <source>
        <dbReference type="ARBA" id="ARBA00022801"/>
    </source>
</evidence>
<evidence type="ECO:0000256" key="7">
    <source>
        <dbReference type="ARBA" id="ARBA00022833"/>
    </source>
</evidence>
<feature type="active site" description="Proton acceptor 2" evidence="15">
    <location>
        <position position="402"/>
    </location>
</feature>
<evidence type="ECO:0000256" key="13">
    <source>
        <dbReference type="PIRSR" id="PIRSR601548-1"/>
    </source>
</evidence>
<keyword evidence="3 22" id="KW-0645">Protease</keyword>
<sequence length="635" mass="72079">MDNSGCIVICLAALMVVINAAFHPVDLTNLQDDTEPDVNLTDSSSYIRSWVARNYDPLAAKVSQADALTSWDYNTNITDSNQADTIVSATQSANFTKILAAQMKKFQVNGTDATIRRLYKKITELGMAALPENELTQYNKLVADMTSTYSVAKICLDESAAVGSCPSGNLVSLDPNITVILRDTRDPKQMKHIWKAWRDATGAKMRSNFTDYVVLKNKAAKLNGYSDAGAAWRSNYVEPTLNYTDENFLSDLDALWNQIRPLYNELHAYVRRRLIQRYPAENIRPDGPIPAHLLGNMWAQSWGGVLNFTQLFPNKTKLDVTDEMKRQNYTIDRMFKLSEQFQTEIGLKPMPASFWNHSMFERPDGREVVCHASAWDFYLGGDVRIKMCTDINMQDLITIHHEMGHIQYYLQYENQLLPFREGANSGFHEAVGDTLALSVATPRHLAWLGLVTNQTDDLQSDLNFMFSTALEKIVFLPFAYIMDRYRYDVFSGAIRSSDLNDAWWNYVLKYQGLEPPVKRTEHDFDPGSKYHISSDVEYMRYFISFVIQFQFHKALCNASGHTGPLYQCDINQSKAAGKLLSSMLSMGSSEPWPNALEKVTGSRKMDAAPLLEFFEPLIKYLHEVNVKNGDVIGWK</sequence>
<evidence type="ECO:0000256" key="19">
    <source>
        <dbReference type="PIRSR" id="PIRSR601548-5"/>
    </source>
</evidence>
<feature type="disulfide bond" evidence="18">
    <location>
        <begin position="556"/>
        <end position="568"/>
    </location>
</feature>
<proteinExistence type="inferred from homology"/>
<dbReference type="OrthoDB" id="10029630at2759"/>
<organism evidence="24 25">
    <name type="scientific">Hypsibius exemplaris</name>
    <name type="common">Freshwater tardigrade</name>
    <dbReference type="NCBI Taxonomy" id="2072580"/>
    <lineage>
        <taxon>Eukaryota</taxon>
        <taxon>Metazoa</taxon>
        <taxon>Ecdysozoa</taxon>
        <taxon>Tardigrada</taxon>
        <taxon>Eutardigrada</taxon>
        <taxon>Parachela</taxon>
        <taxon>Hypsibioidea</taxon>
        <taxon>Hypsibiidae</taxon>
        <taxon>Hypsibius</taxon>
    </lineage>
</organism>
<dbReference type="InterPro" id="IPR001548">
    <property type="entry name" value="Peptidase_M2"/>
</dbReference>
<keyword evidence="7 17" id="KW-0862">Zinc</keyword>
<dbReference type="GO" id="GO:0008241">
    <property type="term" value="F:peptidyl-dipeptidase activity"/>
    <property type="evidence" value="ECO:0007669"/>
    <property type="project" value="UniProtKB-EC"/>
</dbReference>
<dbReference type="GO" id="GO:0046872">
    <property type="term" value="F:metal ion binding"/>
    <property type="evidence" value="ECO:0007669"/>
    <property type="project" value="UniProtKB-KW"/>
</dbReference>
<evidence type="ECO:0000256" key="11">
    <source>
        <dbReference type="ARBA" id="ARBA00036868"/>
    </source>
</evidence>
<feature type="glycosylation site" description="N-linked (GlcNAc...) asparagine; partial" evidence="14">
    <location>
        <position position="356"/>
    </location>
</feature>
<dbReference type="PRINTS" id="PR00791">
    <property type="entry name" value="PEPDIPTASEA"/>
</dbReference>
<name>A0A1W0XBU9_HYPEX</name>
<evidence type="ECO:0000256" key="2">
    <source>
        <dbReference type="ARBA" id="ARBA00022645"/>
    </source>
</evidence>
<feature type="binding site" evidence="20">
    <location>
        <position position="405"/>
    </location>
    <ligand>
        <name>Zn(2+)</name>
        <dbReference type="ChEBI" id="CHEBI:29105"/>
        <label>2</label>
        <note>catalytic</note>
    </ligand>
</feature>
<dbReference type="AlphaFoldDB" id="A0A1W0XBU9"/>
<feature type="binding site" evidence="17">
    <location>
        <position position="405"/>
    </location>
    <ligand>
        <name>Zn(2+)</name>
        <dbReference type="ChEBI" id="CHEBI:29105"/>
        <label>1</label>
        <note>catalytic</note>
    </ligand>
</feature>
<reference evidence="25" key="1">
    <citation type="submission" date="2017-01" db="EMBL/GenBank/DDBJ databases">
        <title>Comparative genomics of anhydrobiosis in the tardigrade Hypsibius dujardini.</title>
        <authorList>
            <person name="Yoshida Y."/>
            <person name="Koutsovoulos G."/>
            <person name="Laetsch D."/>
            <person name="Stevens L."/>
            <person name="Kumar S."/>
            <person name="Horikawa D."/>
            <person name="Ishino K."/>
            <person name="Komine S."/>
            <person name="Tomita M."/>
            <person name="Blaxter M."/>
            <person name="Arakawa K."/>
        </authorList>
    </citation>
    <scope>NUCLEOTIDE SEQUENCE [LARGE SCALE GENOMIC DNA]</scope>
    <source>
        <strain evidence="25">Z151</strain>
    </source>
</reference>
<dbReference type="GO" id="GO:0005886">
    <property type="term" value="C:plasma membrane"/>
    <property type="evidence" value="ECO:0007669"/>
    <property type="project" value="TreeGrafter"/>
</dbReference>
<feature type="disulfide bond" evidence="18">
    <location>
        <begin position="155"/>
        <end position="165"/>
    </location>
</feature>
<feature type="binding site" evidence="16">
    <location>
        <position position="540"/>
    </location>
    <ligand>
        <name>chloride</name>
        <dbReference type="ChEBI" id="CHEBI:17996"/>
        <label>1</label>
    </ligand>
</feature>
<dbReference type="GO" id="GO:0008237">
    <property type="term" value="F:metallopeptidase activity"/>
    <property type="evidence" value="ECO:0007669"/>
    <property type="project" value="UniProtKB-KW"/>
</dbReference>
<feature type="disulfide bond" evidence="18 21">
    <location>
        <begin position="370"/>
        <end position="388"/>
    </location>
</feature>
<dbReference type="PROSITE" id="PS52011">
    <property type="entry name" value="PEPTIDASE_M2"/>
    <property type="match status" value="1"/>
</dbReference>
<keyword evidence="5 23" id="KW-0732">Signal</keyword>
<evidence type="ECO:0000256" key="17">
    <source>
        <dbReference type="PIRSR" id="PIRSR601548-3"/>
    </source>
</evidence>
<evidence type="ECO:0000256" key="9">
    <source>
        <dbReference type="ARBA" id="ARBA00023157"/>
    </source>
</evidence>
<dbReference type="GO" id="GO:0006508">
    <property type="term" value="P:proteolysis"/>
    <property type="evidence" value="ECO:0007669"/>
    <property type="project" value="UniProtKB-KW"/>
</dbReference>
<comment type="catalytic activity">
    <reaction evidence="11">
        <text>Release of a C-terminal dipeptide, oligopeptide-|-Xaa-Yaa, when Xaa is not Pro, and Yaa is neither Asp nor Glu. Thus, conversion of angiotensin I to angiotensin II, with increase in vasoconstrictor activity, but no action on angiotensin II.</text>
        <dbReference type="EC" id="3.4.15.1"/>
    </reaction>
</comment>
<evidence type="ECO:0000256" key="22">
    <source>
        <dbReference type="RuleBase" id="RU361144"/>
    </source>
</evidence>
<dbReference type="GO" id="GO:0004180">
    <property type="term" value="F:carboxypeptidase activity"/>
    <property type="evidence" value="ECO:0007669"/>
    <property type="project" value="UniProtKB-KW"/>
</dbReference>
<evidence type="ECO:0000256" key="4">
    <source>
        <dbReference type="ARBA" id="ARBA00022723"/>
    </source>
</evidence>
<evidence type="ECO:0000256" key="21">
    <source>
        <dbReference type="PROSITE-ProRule" id="PRU01355"/>
    </source>
</evidence>
<feature type="active site" description="Proton acceptor 1" evidence="13">
    <location>
        <position position="402"/>
    </location>
</feature>
<keyword evidence="4 17" id="KW-0479">Metal-binding</keyword>
<feature type="chain" id="PRO_5012867934" description="Angiotensin-converting enzyme" evidence="23">
    <location>
        <begin position="21"/>
        <end position="635"/>
    </location>
</feature>
<evidence type="ECO:0000256" key="16">
    <source>
        <dbReference type="PIRSR" id="PIRSR601548-2"/>
    </source>
</evidence>
<evidence type="ECO:0000256" key="12">
    <source>
        <dbReference type="ARBA" id="ARBA00039858"/>
    </source>
</evidence>
<feature type="glycosylation site" description="N-linked (GlcNAc...) (complex) asparagine" evidence="14">
    <location>
        <position position="94"/>
    </location>
</feature>
<dbReference type="CDD" id="cd06461">
    <property type="entry name" value="M2_ACE"/>
    <property type="match status" value="1"/>
</dbReference>
<feature type="glycosylation site" description="N-linked (GlcNAc...) asparagine" evidence="19">
    <location>
        <position position="109"/>
    </location>
</feature>
<dbReference type="SUPFAM" id="SSF55486">
    <property type="entry name" value="Metalloproteases ('zincins'), catalytic domain"/>
    <property type="match status" value="1"/>
</dbReference>
<evidence type="ECO:0000256" key="15">
    <source>
        <dbReference type="PIRSR" id="PIRSR601548-11"/>
    </source>
</evidence>
<evidence type="ECO:0000256" key="23">
    <source>
        <dbReference type="SAM" id="SignalP"/>
    </source>
</evidence>
<evidence type="ECO:0000256" key="1">
    <source>
        <dbReference type="ARBA" id="ARBA00008139"/>
    </source>
</evidence>
<dbReference type="PANTHER" id="PTHR10514:SF27">
    <property type="entry name" value="ANGIOTENSIN-CONVERTING ENZYME"/>
    <property type="match status" value="1"/>
</dbReference>
<comment type="cofactor">
    <cofactor evidence="22">
        <name>Zn(2+)</name>
        <dbReference type="ChEBI" id="CHEBI:29105"/>
    </cofactor>
    <text evidence="22">Binds 1 zinc ion per subunit.</text>
</comment>
<feature type="binding site" evidence="20">
    <location>
        <position position="429"/>
    </location>
    <ligand>
        <name>Zn(2+)</name>
        <dbReference type="ChEBI" id="CHEBI:29105"/>
        <label>2</label>
        <note>catalytic</note>
    </ligand>
</feature>
<dbReference type="Proteomes" id="UP000192578">
    <property type="component" value="Unassembled WGS sequence"/>
</dbReference>
<feature type="active site" description="Proton donor 1" evidence="13">
    <location>
        <position position="531"/>
    </location>
</feature>
<feature type="binding site" evidence="20">
    <location>
        <position position="401"/>
    </location>
    <ligand>
        <name>Zn(2+)</name>
        <dbReference type="ChEBI" id="CHEBI:29105"/>
        <label>2</label>
        <note>catalytic</note>
    </ligand>
</feature>
<keyword evidence="9 18" id="KW-1015">Disulfide bond</keyword>
<feature type="active site" description="Proton donor 2" evidence="15">
    <location>
        <position position="531"/>
    </location>
</feature>